<protein>
    <submittedName>
        <fullName evidence="3">Venom protein</fullName>
    </submittedName>
</protein>
<organism evidence="2 3">
    <name type="scientific">Loa loa</name>
    <name type="common">Eye worm</name>
    <name type="synonym">Filaria loa</name>
    <dbReference type="NCBI Taxonomy" id="7209"/>
    <lineage>
        <taxon>Eukaryota</taxon>
        <taxon>Metazoa</taxon>
        <taxon>Ecdysozoa</taxon>
        <taxon>Nematoda</taxon>
        <taxon>Chromadorea</taxon>
        <taxon>Rhabditida</taxon>
        <taxon>Spirurina</taxon>
        <taxon>Spiruromorpha</taxon>
        <taxon>Filarioidea</taxon>
        <taxon>Onchocercidae</taxon>
        <taxon>Loa</taxon>
    </lineage>
</organism>
<dbReference type="Proteomes" id="UP000095285">
    <property type="component" value="Unassembled WGS sequence"/>
</dbReference>
<feature type="chain" id="PRO_5009310421" evidence="1">
    <location>
        <begin position="21"/>
        <end position="67"/>
    </location>
</feature>
<evidence type="ECO:0000313" key="2">
    <source>
        <dbReference type="Proteomes" id="UP000095285"/>
    </source>
</evidence>
<dbReference type="WBParaSite" id="EN70_9348">
    <property type="protein sequence ID" value="EN70_9348"/>
    <property type="gene ID" value="EN70_9348"/>
</dbReference>
<evidence type="ECO:0000256" key="1">
    <source>
        <dbReference type="SAM" id="SignalP"/>
    </source>
</evidence>
<accession>A0A1I7W3X9</accession>
<dbReference type="AlphaFoldDB" id="A0A1I7W3X9"/>
<name>A0A1I7W3X9_LOALO</name>
<evidence type="ECO:0000313" key="3">
    <source>
        <dbReference type="WBParaSite" id="EN70_9348"/>
    </source>
</evidence>
<sequence length="67" mass="7565">MKFIEVIFIIVTVFADTCRSGDTLNCCPGNDDSNNLLITKAQMDFMLKLLRHSSKADDHLQSFPQCL</sequence>
<keyword evidence="2" id="KW-1185">Reference proteome</keyword>
<reference evidence="3" key="2">
    <citation type="submission" date="2016-11" db="UniProtKB">
        <authorList>
            <consortium name="WormBaseParasite"/>
        </authorList>
    </citation>
    <scope>IDENTIFICATION</scope>
</reference>
<proteinExistence type="predicted"/>
<reference evidence="2" key="1">
    <citation type="submission" date="2012-04" db="EMBL/GenBank/DDBJ databases">
        <title>The Genome Sequence of Loa loa.</title>
        <authorList>
            <consortium name="The Broad Institute Genome Sequencing Platform"/>
            <consortium name="Broad Institute Genome Sequencing Center for Infectious Disease"/>
            <person name="Nutman T.B."/>
            <person name="Fink D.L."/>
            <person name="Russ C."/>
            <person name="Young S."/>
            <person name="Zeng Q."/>
            <person name="Gargeya S."/>
            <person name="Alvarado L."/>
            <person name="Berlin A."/>
            <person name="Chapman S.B."/>
            <person name="Chen Z."/>
            <person name="Freedman E."/>
            <person name="Gellesch M."/>
            <person name="Goldberg J."/>
            <person name="Griggs A."/>
            <person name="Gujja S."/>
            <person name="Heilman E.R."/>
            <person name="Heiman D."/>
            <person name="Howarth C."/>
            <person name="Mehta T."/>
            <person name="Neiman D."/>
            <person name="Pearson M."/>
            <person name="Roberts A."/>
            <person name="Saif S."/>
            <person name="Shea T."/>
            <person name="Shenoy N."/>
            <person name="Sisk P."/>
            <person name="Stolte C."/>
            <person name="Sykes S."/>
            <person name="White J."/>
            <person name="Yandava C."/>
            <person name="Haas B."/>
            <person name="Henn M.R."/>
            <person name="Nusbaum C."/>
            <person name="Birren B."/>
        </authorList>
    </citation>
    <scope>NUCLEOTIDE SEQUENCE [LARGE SCALE GENOMIC DNA]</scope>
</reference>
<feature type="signal peptide" evidence="1">
    <location>
        <begin position="1"/>
        <end position="20"/>
    </location>
</feature>
<keyword evidence="1" id="KW-0732">Signal</keyword>